<dbReference type="FunFam" id="3.40.50.1000:FF:000168">
    <property type="entry name" value="D,D-heptose 1,7-bisphosphate phosphatase"/>
    <property type="match status" value="1"/>
</dbReference>
<dbReference type="PIRSF" id="PIRSF004682">
    <property type="entry name" value="GmhB"/>
    <property type="match status" value="1"/>
</dbReference>
<evidence type="ECO:0000256" key="1">
    <source>
        <dbReference type="ARBA" id="ARBA00001946"/>
    </source>
</evidence>
<dbReference type="SUPFAM" id="SSF56784">
    <property type="entry name" value="HAD-like"/>
    <property type="match status" value="1"/>
</dbReference>
<dbReference type="InterPro" id="IPR006549">
    <property type="entry name" value="HAD-SF_hydro_IIIA"/>
</dbReference>
<comment type="cofactor">
    <cofactor evidence="2">
        <name>Zn(2+)</name>
        <dbReference type="ChEBI" id="CHEBI:29105"/>
    </cofactor>
</comment>
<accession>A0A1J5RJU3</accession>
<evidence type="ECO:0000256" key="10">
    <source>
        <dbReference type="ARBA" id="ARBA00022842"/>
    </source>
</evidence>
<evidence type="ECO:0000313" key="13">
    <source>
        <dbReference type="EMBL" id="OIQ89827.1"/>
    </source>
</evidence>
<evidence type="ECO:0000256" key="8">
    <source>
        <dbReference type="ARBA" id="ARBA00022801"/>
    </source>
</evidence>
<dbReference type="GO" id="GO:0016791">
    <property type="term" value="F:phosphatase activity"/>
    <property type="evidence" value="ECO:0007669"/>
    <property type="project" value="InterPro"/>
</dbReference>
<evidence type="ECO:0000256" key="9">
    <source>
        <dbReference type="ARBA" id="ARBA00022833"/>
    </source>
</evidence>
<protein>
    <recommendedName>
        <fullName evidence="12">D,D-heptose 1,7-bisphosphate phosphatase</fullName>
    </recommendedName>
</protein>
<dbReference type="GO" id="GO:0046872">
    <property type="term" value="F:metal ion binding"/>
    <property type="evidence" value="ECO:0007669"/>
    <property type="project" value="UniProtKB-KW"/>
</dbReference>
<keyword evidence="6" id="KW-0963">Cytoplasm</keyword>
<dbReference type="Gene3D" id="3.40.50.1000">
    <property type="entry name" value="HAD superfamily/HAD-like"/>
    <property type="match status" value="1"/>
</dbReference>
<comment type="cofactor">
    <cofactor evidence="1">
        <name>Mg(2+)</name>
        <dbReference type="ChEBI" id="CHEBI:18420"/>
    </cofactor>
</comment>
<dbReference type="Pfam" id="PF13242">
    <property type="entry name" value="Hydrolase_like"/>
    <property type="match status" value="1"/>
</dbReference>
<dbReference type="InterPro" id="IPR023214">
    <property type="entry name" value="HAD_sf"/>
</dbReference>
<comment type="caution">
    <text evidence="13">The sequence shown here is derived from an EMBL/GenBank/DDBJ whole genome shotgun (WGS) entry which is preliminary data.</text>
</comment>
<comment type="similarity">
    <text evidence="4">Belongs to the GmhB family.</text>
</comment>
<keyword evidence="10" id="KW-0460">Magnesium</keyword>
<evidence type="ECO:0000256" key="4">
    <source>
        <dbReference type="ARBA" id="ARBA00005628"/>
    </source>
</evidence>
<keyword evidence="9" id="KW-0862">Zinc</keyword>
<evidence type="ECO:0000256" key="6">
    <source>
        <dbReference type="ARBA" id="ARBA00022490"/>
    </source>
</evidence>
<dbReference type="GO" id="GO:0005975">
    <property type="term" value="P:carbohydrate metabolic process"/>
    <property type="evidence" value="ECO:0007669"/>
    <property type="project" value="InterPro"/>
</dbReference>
<evidence type="ECO:0000256" key="2">
    <source>
        <dbReference type="ARBA" id="ARBA00001947"/>
    </source>
</evidence>
<dbReference type="GO" id="GO:0005737">
    <property type="term" value="C:cytoplasm"/>
    <property type="evidence" value="ECO:0007669"/>
    <property type="project" value="UniProtKB-SubCell"/>
</dbReference>
<gene>
    <name evidence="13" type="ORF">GALL_282570</name>
</gene>
<evidence type="ECO:0000256" key="11">
    <source>
        <dbReference type="ARBA" id="ARBA00023277"/>
    </source>
</evidence>
<dbReference type="CDD" id="cd07503">
    <property type="entry name" value="HAD_HisB-N"/>
    <property type="match status" value="1"/>
</dbReference>
<keyword evidence="8 13" id="KW-0378">Hydrolase</keyword>
<evidence type="ECO:0000256" key="7">
    <source>
        <dbReference type="ARBA" id="ARBA00022723"/>
    </source>
</evidence>
<dbReference type="PANTHER" id="PTHR42891:SF1">
    <property type="entry name" value="D-GLYCERO-BETA-D-MANNO-HEPTOSE-1,7-BISPHOSPHATE 7-PHOSPHATASE"/>
    <property type="match status" value="1"/>
</dbReference>
<dbReference type="InterPro" id="IPR006543">
    <property type="entry name" value="Histidinol-phos"/>
</dbReference>
<keyword evidence="11" id="KW-0119">Carbohydrate metabolism</keyword>
<organism evidence="13">
    <name type="scientific">mine drainage metagenome</name>
    <dbReference type="NCBI Taxonomy" id="410659"/>
    <lineage>
        <taxon>unclassified sequences</taxon>
        <taxon>metagenomes</taxon>
        <taxon>ecological metagenomes</taxon>
    </lineage>
</organism>
<sequence length="187" mass="20422">MKLVILDRDGVINEDRDDYIKSPDEWVPVPGSLAAIARLHHEGWRVVIASNQSGFGRGLFDMNTLNAIHLKMQKSLATAGGRLDAIFFCPHAPEDHCNCRKPKPGLFQDIANRYGLDDLRDVPAVGDSLRDLQAAQPLGCGLHLVRTGKGERTLAAETLPTGTHVHDDLAAFTDWLLSQPAKPQATA</sequence>
<dbReference type="NCBIfam" id="NF006506">
    <property type="entry name" value="PRK08942.1"/>
    <property type="match status" value="1"/>
</dbReference>
<evidence type="ECO:0000256" key="12">
    <source>
        <dbReference type="ARBA" id="ARBA00031828"/>
    </source>
</evidence>
<dbReference type="PANTHER" id="PTHR42891">
    <property type="entry name" value="D-GLYCERO-BETA-D-MANNO-HEPTOSE-1,7-BISPHOSPHATE 7-PHOSPHATASE"/>
    <property type="match status" value="1"/>
</dbReference>
<evidence type="ECO:0000256" key="3">
    <source>
        <dbReference type="ARBA" id="ARBA00004496"/>
    </source>
</evidence>
<evidence type="ECO:0000256" key="5">
    <source>
        <dbReference type="ARBA" id="ARBA00011245"/>
    </source>
</evidence>
<dbReference type="NCBIfam" id="TIGR01656">
    <property type="entry name" value="Histidinol-ppas"/>
    <property type="match status" value="1"/>
</dbReference>
<dbReference type="NCBIfam" id="TIGR01662">
    <property type="entry name" value="HAD-SF-IIIA"/>
    <property type="match status" value="1"/>
</dbReference>
<name>A0A1J5RJU3_9ZZZZ</name>
<dbReference type="InterPro" id="IPR036412">
    <property type="entry name" value="HAD-like_sf"/>
</dbReference>
<dbReference type="EMBL" id="MLJW01000314">
    <property type="protein sequence ID" value="OIQ89827.1"/>
    <property type="molecule type" value="Genomic_DNA"/>
</dbReference>
<keyword evidence="7" id="KW-0479">Metal-binding</keyword>
<reference evidence="13" key="1">
    <citation type="submission" date="2016-10" db="EMBL/GenBank/DDBJ databases">
        <title>Sequence of Gallionella enrichment culture.</title>
        <authorList>
            <person name="Poehlein A."/>
            <person name="Muehling M."/>
            <person name="Daniel R."/>
        </authorList>
    </citation>
    <scope>NUCLEOTIDE SEQUENCE</scope>
</reference>
<dbReference type="InterPro" id="IPR004446">
    <property type="entry name" value="Heptose_bisP_phosphatase"/>
</dbReference>
<comment type="subunit">
    <text evidence="5">Monomer.</text>
</comment>
<proteinExistence type="inferred from homology"/>
<dbReference type="AlphaFoldDB" id="A0A1J5RJU3"/>
<comment type="subcellular location">
    <subcellularLocation>
        <location evidence="3">Cytoplasm</location>
    </subcellularLocation>
</comment>